<accession>A0A6V8N5P9</accession>
<dbReference type="PANTHER" id="PTHR15364">
    <property type="entry name" value="2'-DEOXYNUCLEOSIDE 5'-PHOSPHATE N-HYDROLASE 1"/>
    <property type="match status" value="1"/>
</dbReference>
<dbReference type="AlphaFoldDB" id="A0A6V8N5P9"/>
<keyword evidence="2" id="KW-1185">Reference proteome</keyword>
<dbReference type="GO" id="GO:0009159">
    <property type="term" value="P:deoxyribonucleoside monophosphate catabolic process"/>
    <property type="evidence" value="ECO:0007669"/>
    <property type="project" value="TreeGrafter"/>
</dbReference>
<dbReference type="RefSeq" id="WP_183359666.1">
    <property type="nucleotide sequence ID" value="NZ_BLXZ01000001.1"/>
</dbReference>
<name>A0A6V8N5P9_9BACT</name>
<proteinExistence type="predicted"/>
<sequence>MTRVYLASPLGFSPENRDYLTRIKDRLVSLGIEVFDPWAQPQFSAELEKAFQEKDHQARVAAFAGLARRIGVCNEAGIREADYLLAVVDGAEVDSGTAAEVGFACGLGKRCYGLRTDLRDSGDFVGIPVNLQLLHFIETSGGQLFRSIAEIILPGCLAEAPHA</sequence>
<dbReference type="EMBL" id="BLXZ01000001">
    <property type="protein sequence ID" value="GFO67147.1"/>
    <property type="molecule type" value="Genomic_DNA"/>
</dbReference>
<keyword evidence="1" id="KW-0378">Hydrolase</keyword>
<keyword evidence="1" id="KW-0326">Glycosidase</keyword>
<dbReference type="Gene3D" id="3.40.50.450">
    <property type="match status" value="1"/>
</dbReference>
<comment type="caution">
    <text evidence="1">The sequence shown here is derived from an EMBL/GenBank/DDBJ whole genome shotgun (WGS) entry which is preliminary data.</text>
</comment>
<dbReference type="InterPro" id="IPR051239">
    <property type="entry name" value="2'-dNMP_N-hydrolase"/>
</dbReference>
<reference evidence="2" key="1">
    <citation type="submission" date="2020-06" db="EMBL/GenBank/DDBJ databases">
        <title>Draft genomic sequecing of Geomonas sp. Red745.</title>
        <authorList>
            <person name="Itoh H."/>
            <person name="Xu Z.X."/>
            <person name="Ushijima N."/>
            <person name="Masuda Y."/>
            <person name="Shiratori Y."/>
            <person name="Senoo K."/>
        </authorList>
    </citation>
    <scope>NUCLEOTIDE SEQUENCE [LARGE SCALE GENOMIC DNA]</scope>
    <source>
        <strain evidence="2">Red745</strain>
    </source>
</reference>
<dbReference type="Pfam" id="PF05014">
    <property type="entry name" value="Nuc_deoxyrib_tr"/>
    <property type="match status" value="1"/>
</dbReference>
<protein>
    <submittedName>
        <fullName evidence="1">2-deoxyribonucleoside glycosidase</fullName>
    </submittedName>
</protein>
<evidence type="ECO:0000313" key="2">
    <source>
        <dbReference type="Proteomes" id="UP000587586"/>
    </source>
</evidence>
<dbReference type="PANTHER" id="PTHR15364:SF0">
    <property type="entry name" value="2'-DEOXYNUCLEOSIDE 5'-PHOSPHATE N-HYDROLASE 1"/>
    <property type="match status" value="1"/>
</dbReference>
<dbReference type="SUPFAM" id="SSF52309">
    <property type="entry name" value="N-(deoxy)ribosyltransferase-like"/>
    <property type="match status" value="1"/>
</dbReference>
<organism evidence="1 2">
    <name type="scientific">Geomonas limicola</name>
    <dbReference type="NCBI Taxonomy" id="2740186"/>
    <lineage>
        <taxon>Bacteria</taxon>
        <taxon>Pseudomonadati</taxon>
        <taxon>Thermodesulfobacteriota</taxon>
        <taxon>Desulfuromonadia</taxon>
        <taxon>Geobacterales</taxon>
        <taxon>Geobacteraceae</taxon>
        <taxon>Geomonas</taxon>
    </lineage>
</organism>
<evidence type="ECO:0000313" key="1">
    <source>
        <dbReference type="EMBL" id="GFO67147.1"/>
    </source>
</evidence>
<dbReference type="Proteomes" id="UP000587586">
    <property type="component" value="Unassembled WGS sequence"/>
</dbReference>
<dbReference type="InterPro" id="IPR007710">
    <property type="entry name" value="Nucleoside_deoxyribTrfase"/>
</dbReference>
<dbReference type="GO" id="GO:0070694">
    <property type="term" value="F:5-hydroxymethyl-dUMP N-hydrolase activity"/>
    <property type="evidence" value="ECO:0007669"/>
    <property type="project" value="TreeGrafter"/>
</dbReference>
<gene>
    <name evidence="1" type="ORF">GMLC_07260</name>
</gene>